<dbReference type="PATRIC" id="fig|1316930.3.peg.675"/>
<dbReference type="KEGG" id="mbq:K668_03305"/>
<evidence type="ECO:0000313" key="2">
    <source>
        <dbReference type="Proteomes" id="UP000027182"/>
    </source>
</evidence>
<dbReference type="InterPro" id="IPR011335">
    <property type="entry name" value="Restrct_endonuc-II-like"/>
</dbReference>
<dbReference type="RefSeq" id="WP_013954990.1">
    <property type="nucleotide sequence ID" value="NZ_CP005933.1"/>
</dbReference>
<accession>A0A059Y955</accession>
<dbReference type="Proteomes" id="UP000027182">
    <property type="component" value="Chromosome"/>
</dbReference>
<dbReference type="Gene3D" id="3.90.320.10">
    <property type="match status" value="1"/>
</dbReference>
<proteinExistence type="predicted"/>
<evidence type="ECO:0000313" key="1">
    <source>
        <dbReference type="EMBL" id="AIA34231.1"/>
    </source>
</evidence>
<name>A0A059Y955_MYCBV</name>
<dbReference type="HOGENOM" id="CLU_088212_0_0_14"/>
<sequence>MAKYYNGVHYTLDEVNHQVILMDKFQEQLLGTNKFLKFKKLGGSSISNILTPDRFNSEFKAFCHIARLALPVLQKKYVYAGQILEPKIIDNLQEFYTKKLLKSTIIKHIEAKDVDYDYFKNLDIIGGVPDALAENEKIVFEIKTTNIKNYDSWTLNGQANKLKKDGVPLGYKKQAQLYASLLGYDSYIIVGCFLNDDDYDKPENVDVSKRKIEAFHYSLKNNLDLQMQIKDDIQKIIEFHKRYSVLKEKKSPKYDLIHDKDQVDYLRCKNETERRELFDKWKEMGKIDNDFPFESF</sequence>
<dbReference type="InterPro" id="IPR011604">
    <property type="entry name" value="PDDEXK-like_dom_sf"/>
</dbReference>
<reference evidence="1 2" key="1">
    <citation type="submission" date="2013-04" db="EMBL/GenBank/DDBJ databases">
        <authorList>
            <person name="Lin L."/>
            <person name="Zeng Z."/>
            <person name="Xie J."/>
            <person name="Luo L."/>
            <person name="Yang Z."/>
            <person name="Liang W."/>
            <person name="Lin H."/>
            <person name="Dong C."/>
            <person name="Sun Y."/>
        </authorList>
    </citation>
    <scope>NUCLEOTIDE SEQUENCE [LARGE SCALE GENOMIC DNA]</scope>
    <source>
        <strain evidence="1 2">CQ-W70</strain>
    </source>
</reference>
<dbReference type="AlphaFoldDB" id="A0A059Y955"/>
<dbReference type="NCBIfam" id="NF045870">
    <property type="entry name" value="MAGa7180_fam_nucl"/>
    <property type="match status" value="1"/>
</dbReference>
<organism evidence="1 2">
    <name type="scientific">Mycoplasmopsis bovis CQ-W70</name>
    <dbReference type="NCBI Taxonomy" id="1316930"/>
    <lineage>
        <taxon>Bacteria</taxon>
        <taxon>Bacillati</taxon>
        <taxon>Mycoplasmatota</taxon>
        <taxon>Mycoplasmoidales</taxon>
        <taxon>Metamycoplasmataceae</taxon>
        <taxon>Mycoplasmopsis</taxon>
    </lineage>
</organism>
<protein>
    <recommendedName>
        <fullName evidence="3">YqaJ viral recombinase domain-containing protein</fullName>
    </recommendedName>
</protein>
<gene>
    <name evidence="1" type="ORF">K668_03305</name>
</gene>
<dbReference type="EMBL" id="CP005933">
    <property type="protein sequence ID" value="AIA34231.1"/>
    <property type="molecule type" value="Genomic_DNA"/>
</dbReference>
<evidence type="ECO:0008006" key="3">
    <source>
        <dbReference type="Google" id="ProtNLM"/>
    </source>
</evidence>
<dbReference type="SUPFAM" id="SSF52980">
    <property type="entry name" value="Restriction endonuclease-like"/>
    <property type="match status" value="1"/>
</dbReference>